<accession>A0A1T4V256</accession>
<protein>
    <submittedName>
        <fullName evidence="2">Autotransporter beta-domain-containing protein</fullName>
    </submittedName>
</protein>
<dbReference type="AlphaFoldDB" id="A0A1T4V256"/>
<dbReference type="SMART" id="SM00869">
    <property type="entry name" value="Autotransporter"/>
    <property type="match status" value="1"/>
</dbReference>
<name>A0A1T4V256_9GAMM</name>
<dbReference type="Gene3D" id="2.40.128.130">
    <property type="entry name" value="Autotransporter beta-domain"/>
    <property type="match status" value="1"/>
</dbReference>
<gene>
    <name evidence="2" type="ORF">SAMN02745213_00582</name>
</gene>
<dbReference type="EMBL" id="FUXX01000006">
    <property type="protein sequence ID" value="SKA59043.1"/>
    <property type="molecule type" value="Genomic_DNA"/>
</dbReference>
<evidence type="ECO:0000313" key="2">
    <source>
        <dbReference type="EMBL" id="SKA59043.1"/>
    </source>
</evidence>
<dbReference type="SUPFAM" id="SSF103515">
    <property type="entry name" value="Autotransporter"/>
    <property type="match status" value="1"/>
</dbReference>
<keyword evidence="3" id="KW-1185">Reference proteome</keyword>
<evidence type="ECO:0000259" key="1">
    <source>
        <dbReference type="PROSITE" id="PS51208"/>
    </source>
</evidence>
<dbReference type="InterPro" id="IPR036709">
    <property type="entry name" value="Autotransporte_beta_dom_sf"/>
</dbReference>
<dbReference type="PROSITE" id="PS51208">
    <property type="entry name" value="AUTOTRANSPORTER"/>
    <property type="match status" value="1"/>
</dbReference>
<reference evidence="3" key="1">
    <citation type="submission" date="2017-02" db="EMBL/GenBank/DDBJ databases">
        <authorList>
            <person name="Varghese N."/>
            <person name="Submissions S."/>
        </authorList>
    </citation>
    <scope>NUCLEOTIDE SEQUENCE [LARGE SCALE GENOMIC DNA]</scope>
    <source>
        <strain evidence="3">DSM 3072</strain>
    </source>
</reference>
<evidence type="ECO:0000313" key="3">
    <source>
        <dbReference type="Proteomes" id="UP000242432"/>
    </source>
</evidence>
<sequence length="300" mass="33173">MASNSYDLNSGIKGVSDRKIIGFVIPYGDFTKQSGNNGLDNMRSYSGGVVLGAECVRDDGVTYGIHGGLSIRNTKVKAENVSKIDSQGLFVGLHGSISPEEWGGYYAEGQVKAGWYENQSKRHIDFNNYSRRAKGDYSTYSTGLILGGGYDFTYGTLSFGPMAYTEYNFIHNQGFTEKSGGGTNLKVKSSNANSLQTTLGGHLLKMWSPSQEIGLSADFRTGFRHEFLDDDFRTRASFSDYGAYSFESYTKGAGRNSIFCQSELTLENRKYRTFASLTFGYEHHRNADIYNVGIKAGLRF</sequence>
<organism evidence="2 3">
    <name type="scientific">Succinivibrio dextrinosolvens DSM 3072</name>
    <dbReference type="NCBI Taxonomy" id="1123324"/>
    <lineage>
        <taxon>Bacteria</taxon>
        <taxon>Pseudomonadati</taxon>
        <taxon>Pseudomonadota</taxon>
        <taxon>Gammaproteobacteria</taxon>
        <taxon>Aeromonadales</taxon>
        <taxon>Succinivibrionaceae</taxon>
        <taxon>Succinivibrio</taxon>
    </lineage>
</organism>
<dbReference type="Pfam" id="PF03797">
    <property type="entry name" value="Autotransporter"/>
    <property type="match status" value="1"/>
</dbReference>
<dbReference type="Proteomes" id="UP000242432">
    <property type="component" value="Unassembled WGS sequence"/>
</dbReference>
<proteinExistence type="predicted"/>
<dbReference type="InterPro" id="IPR005546">
    <property type="entry name" value="Autotransporte_beta"/>
</dbReference>
<feature type="domain" description="Autotransporter" evidence="1">
    <location>
        <begin position="15"/>
        <end position="300"/>
    </location>
</feature>